<sequence length="386" mass="41828">MNQNSLVNSTTKSSKSGLKPGLAAALASLELPIDQELARYRRTRLGVKIQNQSLMENYVGSQTVDLPEHKPTEVENTTNTQTQAGFIFNETPKDNPAPTQETVEDLNLASESVHTEIPQSATNFTSSIVPAIRDEENLTPSEDTLAPDDYLESSEALLRSLTDEEESTPQPSNSYDSLLSPLGLGSMLLLLVASLTLGYVVFNPNAEGWSQFNVGRLFSRESSPTAIDDTPSETETKLTPIAKYPNLAAKEFPEVRNPSDIVGLQPKSQPTPSPVITQPPVQLLPQLQPVPVDVAPSSTAESMVEEGRNPVNTNGEILPSADGFYYVVMDNRGDRALSDAQKIVPDAYLSPGETLIYLAAVKTPEAAEARVKELNSQGLKARIQQP</sequence>
<organism evidence="1 2">
    <name type="scientific">Nodularia harveyana UHCC-0300</name>
    <dbReference type="NCBI Taxonomy" id="2974287"/>
    <lineage>
        <taxon>Bacteria</taxon>
        <taxon>Bacillati</taxon>
        <taxon>Cyanobacteriota</taxon>
        <taxon>Cyanophyceae</taxon>
        <taxon>Nostocales</taxon>
        <taxon>Nodulariaceae</taxon>
        <taxon>Nodularia</taxon>
    </lineage>
</organism>
<protein>
    <recommendedName>
        <fullName evidence="3">SPOR domain-containing protein</fullName>
    </recommendedName>
</protein>
<reference evidence="1 2" key="1">
    <citation type="submission" date="2023-12" db="EMBL/GenBank/DDBJ databases">
        <title>Baltic Sea Cyanobacteria.</title>
        <authorList>
            <person name="Delbaje E."/>
            <person name="Fewer D.P."/>
            <person name="Shishido T.K."/>
        </authorList>
    </citation>
    <scope>NUCLEOTIDE SEQUENCE [LARGE SCALE GENOMIC DNA]</scope>
    <source>
        <strain evidence="1 2">UHCC-0300</strain>
    </source>
</reference>
<keyword evidence="2" id="KW-1185">Reference proteome</keyword>
<dbReference type="EMBL" id="JAYGHG010000006">
    <property type="protein sequence ID" value="MEA5580950.1"/>
    <property type="molecule type" value="Genomic_DNA"/>
</dbReference>
<dbReference type="Proteomes" id="UP001302120">
    <property type="component" value="Unassembled WGS sequence"/>
</dbReference>
<evidence type="ECO:0000313" key="1">
    <source>
        <dbReference type="EMBL" id="MEA5580950.1"/>
    </source>
</evidence>
<evidence type="ECO:0000313" key="2">
    <source>
        <dbReference type="Proteomes" id="UP001302120"/>
    </source>
</evidence>
<gene>
    <name evidence="1" type="ORF">VB620_06300</name>
</gene>
<accession>A0ABU5UCV2</accession>
<comment type="caution">
    <text evidence="1">The sequence shown here is derived from an EMBL/GenBank/DDBJ whole genome shotgun (WGS) entry which is preliminary data.</text>
</comment>
<name>A0ABU5UCV2_9CYAN</name>
<proteinExistence type="predicted"/>
<evidence type="ECO:0008006" key="3">
    <source>
        <dbReference type="Google" id="ProtNLM"/>
    </source>
</evidence>
<dbReference type="RefSeq" id="WP_323195290.1">
    <property type="nucleotide sequence ID" value="NZ_JAYGHG010000006.1"/>
</dbReference>